<evidence type="ECO:0000313" key="1">
    <source>
        <dbReference type="EMBL" id="MFK9081219.1"/>
    </source>
</evidence>
<organism evidence="1 2">
    <name type="scientific">Pseudomonas neuropathica</name>
    <dbReference type="NCBI Taxonomy" id="2730425"/>
    <lineage>
        <taxon>Bacteria</taxon>
        <taxon>Pseudomonadati</taxon>
        <taxon>Pseudomonadota</taxon>
        <taxon>Gammaproteobacteria</taxon>
        <taxon>Pseudomonadales</taxon>
        <taxon>Pseudomonadaceae</taxon>
        <taxon>Pseudomonas</taxon>
    </lineage>
</organism>
<keyword evidence="2" id="KW-1185">Reference proteome</keyword>
<reference evidence="1" key="1">
    <citation type="submission" date="2024-11" db="EMBL/GenBank/DDBJ databases">
        <authorList>
            <person name="Lucas J.A."/>
        </authorList>
    </citation>
    <scope>NUCLEOTIDE SEQUENCE</scope>
    <source>
        <strain evidence="1">Z 8.8</strain>
    </source>
</reference>
<sequence>MTTAGLVVGSLSCIVIASLFICIALALYLGYAQGEEMTKHFKNSSSSITSATHRHSGPYGKMQLVGGISFVVTFPRFFLKHGVLDAEDIRNFPLHLRQKLIALQWSFIGVFISMALLVYIGWSGMLY</sequence>
<comment type="caution">
    <text evidence="1">The sequence shown here is derived from an EMBL/GenBank/DDBJ whole genome shotgun (WGS) entry which is preliminary data.</text>
</comment>
<name>A0ACC7MTF8_9PSED</name>
<dbReference type="EMBL" id="JBJHQE010000015">
    <property type="protein sequence ID" value="MFK9081219.1"/>
    <property type="molecule type" value="Genomic_DNA"/>
</dbReference>
<accession>A0ACC7MTF8</accession>
<protein>
    <submittedName>
        <fullName evidence="1">Uncharacterized protein</fullName>
    </submittedName>
</protein>
<gene>
    <name evidence="1" type="ORF">ACJEBM_11100</name>
</gene>
<evidence type="ECO:0000313" key="2">
    <source>
        <dbReference type="Proteomes" id="UP001622950"/>
    </source>
</evidence>
<proteinExistence type="predicted"/>
<dbReference type="Proteomes" id="UP001622950">
    <property type="component" value="Unassembled WGS sequence"/>
</dbReference>